<feature type="non-terminal residue" evidence="2">
    <location>
        <position position="67"/>
    </location>
</feature>
<evidence type="ECO:0000313" key="2">
    <source>
        <dbReference type="EMBL" id="JAR88611.1"/>
    </source>
</evidence>
<name>A0A147BCX3_IXORI</name>
<keyword evidence="1" id="KW-0732">Signal</keyword>
<proteinExistence type="predicted"/>
<dbReference type="EMBL" id="GEGO01006793">
    <property type="protein sequence ID" value="JAR88611.1"/>
    <property type="molecule type" value="Transcribed_RNA"/>
</dbReference>
<feature type="chain" id="PRO_5012227076" evidence="1">
    <location>
        <begin position="16"/>
        <end position="67"/>
    </location>
</feature>
<feature type="signal peptide" evidence="1">
    <location>
        <begin position="1"/>
        <end position="15"/>
    </location>
</feature>
<reference evidence="2" key="1">
    <citation type="journal article" date="2018" name="PLoS Negl. Trop. Dis.">
        <title>Sialome diversity of ticks revealed by RNAseq of single tick salivary glands.</title>
        <authorList>
            <person name="Perner J."/>
            <person name="Kropackova S."/>
            <person name="Kopacek P."/>
            <person name="Ribeiro J.M."/>
        </authorList>
    </citation>
    <scope>NUCLEOTIDE SEQUENCE</scope>
    <source>
        <strain evidence="2">Siblings of single egg batch collected in Ceske Budejovice</strain>
        <tissue evidence="2">Salivary glands</tissue>
    </source>
</reference>
<accession>A0A147BCX3</accession>
<evidence type="ECO:0000256" key="1">
    <source>
        <dbReference type="SAM" id="SignalP"/>
    </source>
</evidence>
<organism evidence="2">
    <name type="scientific">Ixodes ricinus</name>
    <name type="common">Common tick</name>
    <name type="synonym">Acarus ricinus</name>
    <dbReference type="NCBI Taxonomy" id="34613"/>
    <lineage>
        <taxon>Eukaryota</taxon>
        <taxon>Metazoa</taxon>
        <taxon>Ecdysozoa</taxon>
        <taxon>Arthropoda</taxon>
        <taxon>Chelicerata</taxon>
        <taxon>Arachnida</taxon>
        <taxon>Acari</taxon>
        <taxon>Parasitiformes</taxon>
        <taxon>Ixodida</taxon>
        <taxon>Ixodoidea</taxon>
        <taxon>Ixodidae</taxon>
        <taxon>Ixodinae</taxon>
        <taxon>Ixodes</taxon>
    </lineage>
</organism>
<dbReference type="AlphaFoldDB" id="A0A147BCX3"/>
<sequence>MLLLVLCNACHYTAALTKGTERRLGSLVISNRPHCTLIPQHWLFCNYTLLMTLYLFQPSLYTASVTA</sequence>
<protein>
    <submittedName>
        <fullName evidence="2">Putative secreted protein</fullName>
    </submittedName>
</protein>